<dbReference type="PANTHER" id="PTHR34001">
    <property type="entry name" value="BLL7405 PROTEIN"/>
    <property type="match status" value="1"/>
</dbReference>
<feature type="chain" id="PRO_5012150310" evidence="5">
    <location>
        <begin position="22"/>
        <end position="196"/>
    </location>
</feature>
<sequence length="196" mass="20418">MTRTLALTTALLGTLAMPAFAGSPEAGYVEPAPMAPAPVAVVATQDWTGFSLGAQAGYGSFNSENPEDDDAAGTFGVKTGYDYDMGSYVVGGGLQYDKTDIDLGGANVDGVLRAGGRIGADMGKTLPYFAAGYAKAFTDNDTIGDSNGYYAGLGIEHMLTTNVSLGGEVLYNKFDKFDTDFEADATTANVSLNYRF</sequence>
<keyword evidence="2 5" id="KW-0732">Signal</keyword>
<dbReference type="PANTHER" id="PTHR34001:SF3">
    <property type="entry name" value="BLL7405 PROTEIN"/>
    <property type="match status" value="1"/>
</dbReference>
<accession>A0A238YS64</accession>
<dbReference type="Proteomes" id="UP000198417">
    <property type="component" value="Unassembled WGS sequence"/>
</dbReference>
<dbReference type="InterPro" id="IPR011250">
    <property type="entry name" value="OMP/PagP_B-barrel"/>
</dbReference>
<organism evidence="7 8">
    <name type="scientific">Puniceibacterium sediminis</name>
    <dbReference type="NCBI Taxonomy" id="1608407"/>
    <lineage>
        <taxon>Bacteria</taxon>
        <taxon>Pseudomonadati</taxon>
        <taxon>Pseudomonadota</taxon>
        <taxon>Alphaproteobacteria</taxon>
        <taxon>Rhodobacterales</taxon>
        <taxon>Paracoccaceae</taxon>
        <taxon>Puniceibacterium</taxon>
    </lineage>
</organism>
<feature type="signal peptide" evidence="5">
    <location>
        <begin position="1"/>
        <end position="21"/>
    </location>
</feature>
<dbReference type="GO" id="GO:0016020">
    <property type="term" value="C:membrane"/>
    <property type="evidence" value="ECO:0007669"/>
    <property type="project" value="UniProtKB-SubCell"/>
</dbReference>
<evidence type="ECO:0000313" key="8">
    <source>
        <dbReference type="Proteomes" id="UP000198417"/>
    </source>
</evidence>
<reference evidence="7 8" key="1">
    <citation type="submission" date="2017-06" db="EMBL/GenBank/DDBJ databases">
        <authorList>
            <person name="Kim H.J."/>
            <person name="Triplett B.A."/>
        </authorList>
    </citation>
    <scope>NUCLEOTIDE SEQUENCE [LARGE SCALE GENOMIC DNA]</scope>
    <source>
        <strain evidence="7 8">DSM 29052</strain>
    </source>
</reference>
<evidence type="ECO:0000256" key="4">
    <source>
        <dbReference type="ARBA" id="ARBA00038306"/>
    </source>
</evidence>
<evidence type="ECO:0000256" key="3">
    <source>
        <dbReference type="ARBA" id="ARBA00023136"/>
    </source>
</evidence>
<evidence type="ECO:0000259" key="6">
    <source>
        <dbReference type="Pfam" id="PF13505"/>
    </source>
</evidence>
<keyword evidence="3" id="KW-0472">Membrane</keyword>
<dbReference type="RefSeq" id="WP_089272836.1">
    <property type="nucleotide sequence ID" value="NZ_FZNN01000019.1"/>
</dbReference>
<dbReference type="InterPro" id="IPR051692">
    <property type="entry name" value="OMP-like"/>
</dbReference>
<protein>
    <submittedName>
        <fullName evidence="7">Opacity protein</fullName>
    </submittedName>
</protein>
<dbReference type="EMBL" id="FZNN01000019">
    <property type="protein sequence ID" value="SNR73668.1"/>
    <property type="molecule type" value="Genomic_DNA"/>
</dbReference>
<feature type="domain" description="Outer membrane protein beta-barrel" evidence="6">
    <location>
        <begin position="37"/>
        <end position="196"/>
    </location>
</feature>
<dbReference type="InterPro" id="IPR023614">
    <property type="entry name" value="Porin_dom_sf"/>
</dbReference>
<dbReference type="Gene3D" id="2.40.160.10">
    <property type="entry name" value="Porin"/>
    <property type="match status" value="1"/>
</dbReference>
<dbReference type="AlphaFoldDB" id="A0A238YS64"/>
<evidence type="ECO:0000256" key="5">
    <source>
        <dbReference type="SAM" id="SignalP"/>
    </source>
</evidence>
<dbReference type="SUPFAM" id="SSF56925">
    <property type="entry name" value="OMPA-like"/>
    <property type="match status" value="1"/>
</dbReference>
<gene>
    <name evidence="7" type="ORF">SAMN06265370_11963</name>
</gene>
<dbReference type="OrthoDB" id="268975at2"/>
<comment type="subcellular location">
    <subcellularLocation>
        <location evidence="1">Membrane</location>
    </subcellularLocation>
</comment>
<evidence type="ECO:0000256" key="2">
    <source>
        <dbReference type="ARBA" id="ARBA00022729"/>
    </source>
</evidence>
<comment type="similarity">
    <text evidence="4">Belongs to the Omp25/RopB family.</text>
</comment>
<dbReference type="Pfam" id="PF13505">
    <property type="entry name" value="OMP_b-brl"/>
    <property type="match status" value="1"/>
</dbReference>
<proteinExistence type="inferred from homology"/>
<name>A0A238YS64_9RHOB</name>
<keyword evidence="8" id="KW-1185">Reference proteome</keyword>
<evidence type="ECO:0000313" key="7">
    <source>
        <dbReference type="EMBL" id="SNR73668.1"/>
    </source>
</evidence>
<dbReference type="InterPro" id="IPR027385">
    <property type="entry name" value="Beta-barrel_OMP"/>
</dbReference>
<evidence type="ECO:0000256" key="1">
    <source>
        <dbReference type="ARBA" id="ARBA00004370"/>
    </source>
</evidence>